<dbReference type="EMBL" id="CAJNOQ010024129">
    <property type="protein sequence ID" value="CAF1524070.1"/>
    <property type="molecule type" value="Genomic_DNA"/>
</dbReference>
<evidence type="ECO:0000313" key="3">
    <source>
        <dbReference type="EMBL" id="CAF1367180.1"/>
    </source>
</evidence>
<name>A0A815UT36_9BILA</name>
<dbReference type="GO" id="GO:0005886">
    <property type="term" value="C:plasma membrane"/>
    <property type="evidence" value="ECO:0007669"/>
    <property type="project" value="TreeGrafter"/>
</dbReference>
<dbReference type="Pfam" id="PF04564">
    <property type="entry name" value="U-box"/>
    <property type="match status" value="1"/>
</dbReference>
<dbReference type="Pfam" id="PF07714">
    <property type="entry name" value="PK_Tyr_Ser-Thr"/>
    <property type="match status" value="1"/>
</dbReference>
<dbReference type="SUPFAM" id="SSF56112">
    <property type="entry name" value="Protein kinase-like (PK-like)"/>
    <property type="match status" value="1"/>
</dbReference>
<dbReference type="Proteomes" id="UP000682733">
    <property type="component" value="Unassembled WGS sequence"/>
</dbReference>
<evidence type="ECO:0008006" key="8">
    <source>
        <dbReference type="Google" id="ProtNLM"/>
    </source>
</evidence>
<dbReference type="EMBL" id="CAJOBA010045412">
    <property type="protein sequence ID" value="CAF4176512.1"/>
    <property type="molecule type" value="Genomic_DNA"/>
</dbReference>
<dbReference type="PROSITE" id="PS50011">
    <property type="entry name" value="PROTEIN_KINASE_DOM"/>
    <property type="match status" value="1"/>
</dbReference>
<evidence type="ECO:0000313" key="6">
    <source>
        <dbReference type="EMBL" id="CAF4383172.1"/>
    </source>
</evidence>
<dbReference type="PANTHER" id="PTHR24416">
    <property type="entry name" value="TYROSINE-PROTEIN KINASE RECEPTOR"/>
    <property type="match status" value="1"/>
</dbReference>
<accession>A0A815UT36</accession>
<dbReference type="GO" id="GO:0004842">
    <property type="term" value="F:ubiquitin-protein transferase activity"/>
    <property type="evidence" value="ECO:0007669"/>
    <property type="project" value="InterPro"/>
</dbReference>
<gene>
    <name evidence="4" type="ORF">GPM918_LOCUS37690</name>
    <name evidence="3" type="ORF">OVA965_LOCUS31501</name>
    <name evidence="6" type="ORF">SRO942_LOCUS38466</name>
    <name evidence="5" type="ORF">TMI583_LOCUS32331</name>
</gene>
<dbReference type="GO" id="GO:0016567">
    <property type="term" value="P:protein ubiquitination"/>
    <property type="evidence" value="ECO:0007669"/>
    <property type="project" value="InterPro"/>
</dbReference>
<evidence type="ECO:0000313" key="4">
    <source>
        <dbReference type="EMBL" id="CAF1524070.1"/>
    </source>
</evidence>
<dbReference type="PANTHER" id="PTHR24416:SF611">
    <property type="entry name" value="TYROSINE-PROTEIN KINASE TRANSMEMBRANE RECEPTOR ROR"/>
    <property type="match status" value="1"/>
</dbReference>
<dbReference type="CDD" id="cd16655">
    <property type="entry name" value="RING-Ubox_WDSUB1-like"/>
    <property type="match status" value="1"/>
</dbReference>
<dbReference type="GO" id="GO:0004714">
    <property type="term" value="F:transmembrane receptor protein tyrosine kinase activity"/>
    <property type="evidence" value="ECO:0007669"/>
    <property type="project" value="TreeGrafter"/>
</dbReference>
<dbReference type="EMBL" id="CAJNOK010023753">
    <property type="protein sequence ID" value="CAF1367180.1"/>
    <property type="molecule type" value="Genomic_DNA"/>
</dbReference>
<protein>
    <recommendedName>
        <fullName evidence="8">Non-specific protein-tyrosine kinase</fullName>
    </recommendedName>
</protein>
<feature type="domain" description="U-box" evidence="2">
    <location>
        <begin position="1"/>
        <end position="60"/>
    </location>
</feature>
<dbReference type="Proteomes" id="UP000677228">
    <property type="component" value="Unassembled WGS sequence"/>
</dbReference>
<dbReference type="InterPro" id="IPR011009">
    <property type="entry name" value="Kinase-like_dom_sf"/>
</dbReference>
<dbReference type="InterPro" id="IPR013083">
    <property type="entry name" value="Znf_RING/FYVE/PHD"/>
</dbReference>
<sequence>MEDPVTAQDSYTYERKAIMEWIRQYGTSPLTSQTITAETLLENQNVRKLIQDFKARAKDLNYQYELGVDIRKKARRPLFETYGKTIYPAEWLTNIDGPEIVLLKMNGARAKKEASLYVKLSCHPHIVRTYGLVNVRSDHPTSNSIMLLQEEASEGNLSEYLLDLAELPNENILREIFIQITDAMTFLARNHVIHGDLACRNVLVFAFNPTELKRNLVKLTDFGLSRASILYATVSCASRTVFDIVPIRYAALEILLNNSPDSYSEQSDMYSMGVLMWEALSKGTMPWYLLEHDADVQRQVTSGKRLEQPASCSSKLWLIIRKSMAQQPKDRPDFDTLRTMLLQNSMQPLSTQCATKFLEEVESLLTVGCAMYSKFLRRNGASSNKLR</sequence>
<evidence type="ECO:0000313" key="5">
    <source>
        <dbReference type="EMBL" id="CAF4176512.1"/>
    </source>
</evidence>
<evidence type="ECO:0000259" key="2">
    <source>
        <dbReference type="PROSITE" id="PS51698"/>
    </source>
</evidence>
<dbReference type="InterPro" id="IPR001245">
    <property type="entry name" value="Ser-Thr/Tyr_kinase_cat_dom"/>
</dbReference>
<dbReference type="OrthoDB" id="541276at2759"/>
<dbReference type="EMBL" id="CAJOBC010089692">
    <property type="protein sequence ID" value="CAF4383172.1"/>
    <property type="molecule type" value="Genomic_DNA"/>
</dbReference>
<comment type="caution">
    <text evidence="4">The sequence shown here is derived from an EMBL/GenBank/DDBJ whole genome shotgun (WGS) entry which is preliminary data.</text>
</comment>
<dbReference type="PROSITE" id="PS00109">
    <property type="entry name" value="PROTEIN_KINASE_TYR"/>
    <property type="match status" value="1"/>
</dbReference>
<dbReference type="InterPro" id="IPR008266">
    <property type="entry name" value="Tyr_kinase_AS"/>
</dbReference>
<dbReference type="Proteomes" id="UP000663829">
    <property type="component" value="Unassembled WGS sequence"/>
</dbReference>
<feature type="domain" description="Protein kinase" evidence="1">
    <location>
        <begin position="64"/>
        <end position="342"/>
    </location>
</feature>
<dbReference type="InterPro" id="IPR050122">
    <property type="entry name" value="RTK"/>
</dbReference>
<dbReference type="SMART" id="SM00504">
    <property type="entry name" value="Ubox"/>
    <property type="match status" value="1"/>
</dbReference>
<dbReference type="GO" id="GO:0005524">
    <property type="term" value="F:ATP binding"/>
    <property type="evidence" value="ECO:0007669"/>
    <property type="project" value="InterPro"/>
</dbReference>
<evidence type="ECO:0000259" key="1">
    <source>
        <dbReference type="PROSITE" id="PS50011"/>
    </source>
</evidence>
<dbReference type="Proteomes" id="UP000681722">
    <property type="component" value="Unassembled WGS sequence"/>
</dbReference>
<dbReference type="AlphaFoldDB" id="A0A815UT36"/>
<dbReference type="InterPro" id="IPR003613">
    <property type="entry name" value="Ubox_domain"/>
</dbReference>
<keyword evidence="7" id="KW-1185">Reference proteome</keyword>
<dbReference type="Gene3D" id="3.30.40.10">
    <property type="entry name" value="Zinc/RING finger domain, C3HC4 (zinc finger)"/>
    <property type="match status" value="1"/>
</dbReference>
<dbReference type="PROSITE" id="PS51698">
    <property type="entry name" value="U_BOX"/>
    <property type="match status" value="1"/>
</dbReference>
<organism evidence="4 7">
    <name type="scientific">Didymodactylos carnosus</name>
    <dbReference type="NCBI Taxonomy" id="1234261"/>
    <lineage>
        <taxon>Eukaryota</taxon>
        <taxon>Metazoa</taxon>
        <taxon>Spiralia</taxon>
        <taxon>Gnathifera</taxon>
        <taxon>Rotifera</taxon>
        <taxon>Eurotatoria</taxon>
        <taxon>Bdelloidea</taxon>
        <taxon>Philodinida</taxon>
        <taxon>Philodinidae</taxon>
        <taxon>Didymodactylos</taxon>
    </lineage>
</organism>
<dbReference type="GO" id="GO:0007169">
    <property type="term" value="P:cell surface receptor protein tyrosine kinase signaling pathway"/>
    <property type="evidence" value="ECO:0007669"/>
    <property type="project" value="TreeGrafter"/>
</dbReference>
<evidence type="ECO:0000313" key="7">
    <source>
        <dbReference type="Proteomes" id="UP000663829"/>
    </source>
</evidence>
<dbReference type="SUPFAM" id="SSF57850">
    <property type="entry name" value="RING/U-box"/>
    <property type="match status" value="1"/>
</dbReference>
<proteinExistence type="predicted"/>
<dbReference type="InterPro" id="IPR000719">
    <property type="entry name" value="Prot_kinase_dom"/>
</dbReference>
<dbReference type="GO" id="GO:0043235">
    <property type="term" value="C:receptor complex"/>
    <property type="evidence" value="ECO:0007669"/>
    <property type="project" value="TreeGrafter"/>
</dbReference>
<dbReference type="Gene3D" id="1.10.510.10">
    <property type="entry name" value="Transferase(Phosphotransferase) domain 1"/>
    <property type="match status" value="1"/>
</dbReference>
<reference evidence="4" key="1">
    <citation type="submission" date="2021-02" db="EMBL/GenBank/DDBJ databases">
        <authorList>
            <person name="Nowell W R."/>
        </authorList>
    </citation>
    <scope>NUCLEOTIDE SEQUENCE</scope>
</reference>